<comment type="similarity">
    <text evidence="1">Belongs to the HscB family.</text>
</comment>
<dbReference type="GO" id="GO:0051087">
    <property type="term" value="F:protein-folding chaperone binding"/>
    <property type="evidence" value="ECO:0007669"/>
    <property type="project" value="InterPro"/>
</dbReference>
<protein>
    <recommendedName>
        <fullName evidence="3">J domain-containing protein</fullName>
    </recommendedName>
</protein>
<dbReference type="PANTHER" id="PTHR14021:SF15">
    <property type="entry name" value="IRON-SULFUR CLUSTER CO-CHAPERONE PROTEIN HSCB"/>
    <property type="match status" value="1"/>
</dbReference>
<dbReference type="HAMAP" id="MF_00682">
    <property type="entry name" value="HscB"/>
    <property type="match status" value="1"/>
</dbReference>
<dbReference type="InterPro" id="IPR036869">
    <property type="entry name" value="J_dom_sf"/>
</dbReference>
<dbReference type="SUPFAM" id="SSF46565">
    <property type="entry name" value="Chaperone J-domain"/>
    <property type="match status" value="1"/>
</dbReference>
<evidence type="ECO:0000256" key="1">
    <source>
        <dbReference type="ARBA" id="ARBA00010476"/>
    </source>
</evidence>
<dbReference type="GO" id="GO:0005739">
    <property type="term" value="C:mitochondrion"/>
    <property type="evidence" value="ECO:0007669"/>
    <property type="project" value="TreeGrafter"/>
</dbReference>
<evidence type="ECO:0000313" key="5">
    <source>
        <dbReference type="Proteomes" id="UP001353858"/>
    </source>
</evidence>
<proteinExistence type="inferred from homology"/>
<dbReference type="PANTHER" id="PTHR14021">
    <property type="entry name" value="IRON-SULFUR CLUSTER CO-CHAPERONE PROTEIN HSCB"/>
    <property type="match status" value="1"/>
</dbReference>
<dbReference type="Gene3D" id="1.20.1280.20">
    <property type="entry name" value="HscB, C-terminal domain"/>
    <property type="match status" value="1"/>
</dbReference>
<dbReference type="InterPro" id="IPR009073">
    <property type="entry name" value="HscB_oligo_C"/>
</dbReference>
<dbReference type="GO" id="GO:0051259">
    <property type="term" value="P:protein complex oligomerization"/>
    <property type="evidence" value="ECO:0007669"/>
    <property type="project" value="InterPro"/>
</dbReference>
<dbReference type="SUPFAM" id="SSF47144">
    <property type="entry name" value="HSC20 (HSCB), C-terminal oligomerisation domain"/>
    <property type="match status" value="1"/>
</dbReference>
<dbReference type="GO" id="GO:0044571">
    <property type="term" value="P:[2Fe-2S] cluster assembly"/>
    <property type="evidence" value="ECO:0007669"/>
    <property type="project" value="InterPro"/>
</dbReference>
<dbReference type="Gene3D" id="1.10.287.110">
    <property type="entry name" value="DnaJ domain"/>
    <property type="match status" value="1"/>
</dbReference>
<accession>A0AAN7SNA3</accession>
<dbReference type="CDD" id="cd06257">
    <property type="entry name" value="DnaJ"/>
    <property type="match status" value="1"/>
</dbReference>
<evidence type="ECO:0000256" key="2">
    <source>
        <dbReference type="ARBA" id="ARBA00023186"/>
    </source>
</evidence>
<gene>
    <name evidence="4" type="ORF">RN001_010379</name>
</gene>
<feature type="domain" description="J" evidence="3">
    <location>
        <begin position="79"/>
        <end position="153"/>
    </location>
</feature>
<keyword evidence="5" id="KW-1185">Reference proteome</keyword>
<dbReference type="Pfam" id="PF07743">
    <property type="entry name" value="HSCB_C"/>
    <property type="match status" value="1"/>
</dbReference>
<dbReference type="NCBIfam" id="TIGR00714">
    <property type="entry name" value="hscB"/>
    <property type="match status" value="1"/>
</dbReference>
<dbReference type="InterPro" id="IPR004640">
    <property type="entry name" value="HscB"/>
</dbReference>
<dbReference type="AlphaFoldDB" id="A0AAN7SNA3"/>
<dbReference type="InterPro" id="IPR001623">
    <property type="entry name" value="DnaJ_domain"/>
</dbReference>
<evidence type="ECO:0000259" key="3">
    <source>
        <dbReference type="PROSITE" id="PS50076"/>
    </source>
</evidence>
<dbReference type="PROSITE" id="PS50076">
    <property type="entry name" value="DNAJ_2"/>
    <property type="match status" value="1"/>
</dbReference>
<dbReference type="GO" id="GO:0001671">
    <property type="term" value="F:ATPase activator activity"/>
    <property type="evidence" value="ECO:0007669"/>
    <property type="project" value="InterPro"/>
</dbReference>
<dbReference type="InterPro" id="IPR036386">
    <property type="entry name" value="HscB_C_sf"/>
</dbReference>
<name>A0AAN7SNA3_9COLE</name>
<keyword evidence="2" id="KW-0143">Chaperone</keyword>
<dbReference type="SMART" id="SM00271">
    <property type="entry name" value="DnaJ"/>
    <property type="match status" value="1"/>
</dbReference>
<dbReference type="Proteomes" id="UP001353858">
    <property type="component" value="Unassembled WGS sequence"/>
</dbReference>
<reference evidence="5" key="1">
    <citation type="submission" date="2023-01" db="EMBL/GenBank/DDBJ databases">
        <title>Key to firefly adult light organ development and bioluminescence: homeobox transcription factors regulate luciferase expression and transportation to peroxisome.</title>
        <authorList>
            <person name="Fu X."/>
        </authorList>
    </citation>
    <scope>NUCLEOTIDE SEQUENCE [LARGE SCALE GENOMIC DNA]</scope>
</reference>
<organism evidence="4 5">
    <name type="scientific">Aquatica leii</name>
    <dbReference type="NCBI Taxonomy" id="1421715"/>
    <lineage>
        <taxon>Eukaryota</taxon>
        <taxon>Metazoa</taxon>
        <taxon>Ecdysozoa</taxon>
        <taxon>Arthropoda</taxon>
        <taxon>Hexapoda</taxon>
        <taxon>Insecta</taxon>
        <taxon>Pterygota</taxon>
        <taxon>Neoptera</taxon>
        <taxon>Endopterygota</taxon>
        <taxon>Coleoptera</taxon>
        <taxon>Polyphaga</taxon>
        <taxon>Elateriformia</taxon>
        <taxon>Elateroidea</taxon>
        <taxon>Lampyridae</taxon>
        <taxon>Luciolinae</taxon>
        <taxon>Aquatica</taxon>
    </lineage>
</organism>
<dbReference type="EMBL" id="JARPUR010000004">
    <property type="protein sequence ID" value="KAK4877873.1"/>
    <property type="molecule type" value="Genomic_DNA"/>
</dbReference>
<evidence type="ECO:0000313" key="4">
    <source>
        <dbReference type="EMBL" id="KAK4877873.1"/>
    </source>
</evidence>
<dbReference type="Pfam" id="PF00226">
    <property type="entry name" value="DnaJ"/>
    <property type="match status" value="1"/>
</dbReference>
<sequence>MQRFTILPLFHNLLNSLKCDIAKNYHTLQNRLFLQHCKTFFKSYSESALKCWNCGTVRTTDALLCTQCNLLQKPHDTSNYFAVLNVEQTFDIDPKSLTNKYRQLQAVLHPDKYSNKSQAERDISLTYSSLVNNAYNTLQVPLKRAIHLLKLYGVNIDQEVTHPEFLTLIMELNEEVEAAKTPEDLKNLDRKNKTEMEKINSTLSSCFKQQKLRQVKDEIIKMKYYNSIRMRINELLRDRGIVE</sequence>
<comment type="caution">
    <text evidence="4">The sequence shown here is derived from an EMBL/GenBank/DDBJ whole genome shotgun (WGS) entry which is preliminary data.</text>
</comment>